<evidence type="ECO:0000256" key="3">
    <source>
        <dbReference type="ARBA" id="ARBA00022737"/>
    </source>
</evidence>
<dbReference type="Gene3D" id="3.80.10.10">
    <property type="entry name" value="Ribonuclease Inhibitor"/>
    <property type="match status" value="1"/>
</dbReference>
<keyword evidence="5" id="KW-1185">Reference proteome</keyword>
<sequence length="187" mass="20462">MHQLPFDSLSQFKNLRSFILIQHDLSIVPADAFQGIDTLERIYINDAASSDITGSFYNIPNLVTLALNNNNITSIPANFCKTGSANIKEVDLSENLITEVDDGVFDVVTGLSIDVKFNFLTELSESTWRPLLEANAMVNAAGNPLKCGCDIAWMFEDSHLVNQIGGGTTCIDGTNIHAIDPFIFDDC</sequence>
<dbReference type="GO" id="GO:0005886">
    <property type="term" value="C:plasma membrane"/>
    <property type="evidence" value="ECO:0007669"/>
    <property type="project" value="TreeGrafter"/>
</dbReference>
<name>A0AAV2QSX2_MEGNR</name>
<dbReference type="SUPFAM" id="SSF52058">
    <property type="entry name" value="L domain-like"/>
    <property type="match status" value="1"/>
</dbReference>
<dbReference type="PANTHER" id="PTHR24369">
    <property type="entry name" value="ANTIGEN BSP, PUTATIVE-RELATED"/>
    <property type="match status" value="1"/>
</dbReference>
<dbReference type="PANTHER" id="PTHR24369:SF210">
    <property type="entry name" value="CHAOPTIN-RELATED"/>
    <property type="match status" value="1"/>
</dbReference>
<dbReference type="InterPro" id="IPR001611">
    <property type="entry name" value="Leu-rich_rpt"/>
</dbReference>
<evidence type="ECO:0000313" key="4">
    <source>
        <dbReference type="EMBL" id="CAL4099596.1"/>
    </source>
</evidence>
<evidence type="ECO:0000313" key="5">
    <source>
        <dbReference type="Proteomes" id="UP001497623"/>
    </source>
</evidence>
<dbReference type="Pfam" id="PF13855">
    <property type="entry name" value="LRR_8"/>
    <property type="match status" value="1"/>
</dbReference>
<dbReference type="InterPro" id="IPR032675">
    <property type="entry name" value="LRR_dom_sf"/>
</dbReference>
<dbReference type="AlphaFoldDB" id="A0AAV2QSX2"/>
<dbReference type="PROSITE" id="PS51450">
    <property type="entry name" value="LRR"/>
    <property type="match status" value="1"/>
</dbReference>
<keyword evidence="3" id="KW-0677">Repeat</keyword>
<dbReference type="InterPro" id="IPR050541">
    <property type="entry name" value="LRR_TM_domain-containing"/>
</dbReference>
<evidence type="ECO:0000256" key="2">
    <source>
        <dbReference type="ARBA" id="ARBA00022729"/>
    </source>
</evidence>
<dbReference type="Proteomes" id="UP001497623">
    <property type="component" value="Unassembled WGS sequence"/>
</dbReference>
<keyword evidence="2" id="KW-0732">Signal</keyword>
<proteinExistence type="predicted"/>
<comment type="caution">
    <text evidence="4">The sequence shown here is derived from an EMBL/GenBank/DDBJ whole genome shotgun (WGS) entry which is preliminary data.</text>
</comment>
<gene>
    <name evidence="4" type="ORF">MNOR_LOCUS16537</name>
</gene>
<keyword evidence="1" id="KW-0433">Leucine-rich repeat</keyword>
<reference evidence="4 5" key="1">
    <citation type="submission" date="2024-05" db="EMBL/GenBank/DDBJ databases">
        <authorList>
            <person name="Wallberg A."/>
        </authorList>
    </citation>
    <scope>NUCLEOTIDE SEQUENCE [LARGE SCALE GENOMIC DNA]</scope>
</reference>
<organism evidence="4 5">
    <name type="scientific">Meganyctiphanes norvegica</name>
    <name type="common">Northern krill</name>
    <name type="synonym">Thysanopoda norvegica</name>
    <dbReference type="NCBI Taxonomy" id="48144"/>
    <lineage>
        <taxon>Eukaryota</taxon>
        <taxon>Metazoa</taxon>
        <taxon>Ecdysozoa</taxon>
        <taxon>Arthropoda</taxon>
        <taxon>Crustacea</taxon>
        <taxon>Multicrustacea</taxon>
        <taxon>Malacostraca</taxon>
        <taxon>Eumalacostraca</taxon>
        <taxon>Eucarida</taxon>
        <taxon>Euphausiacea</taxon>
        <taxon>Euphausiidae</taxon>
        <taxon>Meganyctiphanes</taxon>
    </lineage>
</organism>
<accession>A0AAV2QSX2</accession>
<evidence type="ECO:0000256" key="1">
    <source>
        <dbReference type="ARBA" id="ARBA00022614"/>
    </source>
</evidence>
<protein>
    <submittedName>
        <fullName evidence="4">Uncharacterized protein</fullName>
    </submittedName>
</protein>
<dbReference type="EMBL" id="CAXKWB010010921">
    <property type="protein sequence ID" value="CAL4099596.1"/>
    <property type="molecule type" value="Genomic_DNA"/>
</dbReference>